<comment type="similarity">
    <text evidence="5 6">Belongs to the anion channel-forming bestrophin (TC 1.A.46) family. Calcium-sensitive chloride channel subfamily.</text>
</comment>
<organism evidence="7">
    <name type="scientific">Schistocephalus solidus</name>
    <name type="common">Tapeworm</name>
    <dbReference type="NCBI Taxonomy" id="70667"/>
    <lineage>
        <taxon>Eukaryota</taxon>
        <taxon>Metazoa</taxon>
        <taxon>Spiralia</taxon>
        <taxon>Lophotrochozoa</taxon>
        <taxon>Platyhelminthes</taxon>
        <taxon>Cestoda</taxon>
        <taxon>Eucestoda</taxon>
        <taxon>Diphyllobothriidea</taxon>
        <taxon>Diphyllobothriidae</taxon>
        <taxon>Schistocephalus</taxon>
    </lineage>
</organism>
<evidence type="ECO:0000256" key="2">
    <source>
        <dbReference type="ARBA" id="ARBA00022692"/>
    </source>
</evidence>
<keyword evidence="6" id="KW-0407">Ion channel</keyword>
<keyword evidence="2 6" id="KW-0812">Transmembrane</keyword>
<evidence type="ECO:0000256" key="4">
    <source>
        <dbReference type="ARBA" id="ARBA00023136"/>
    </source>
</evidence>
<dbReference type="AlphaFoldDB" id="A0A0X3NGE8"/>
<evidence type="ECO:0000256" key="6">
    <source>
        <dbReference type="RuleBase" id="RU363126"/>
    </source>
</evidence>
<dbReference type="PANTHER" id="PTHR10736:SF0">
    <property type="entry name" value="BESTROPHIN HOMOLOG"/>
    <property type="match status" value="1"/>
</dbReference>
<evidence type="ECO:0000256" key="5">
    <source>
        <dbReference type="ARBA" id="ARBA00034769"/>
    </source>
</evidence>
<reference evidence="7" key="1">
    <citation type="submission" date="2016-01" db="EMBL/GenBank/DDBJ databases">
        <title>Reference transcriptome for the parasite Schistocephalus solidus: insights into the molecular evolution of parasitism.</title>
        <authorList>
            <person name="Hebert F.O."/>
            <person name="Grambauer S."/>
            <person name="Barber I."/>
            <person name="Landry C.R."/>
            <person name="Aubin-Horth N."/>
        </authorList>
    </citation>
    <scope>NUCLEOTIDE SEQUENCE</scope>
</reference>
<name>A0A0X3NGE8_SCHSO</name>
<dbReference type="InterPro" id="IPR021134">
    <property type="entry name" value="Bestrophin-like"/>
</dbReference>
<feature type="transmembrane region" description="Helical" evidence="6">
    <location>
        <begin position="163"/>
        <end position="187"/>
    </location>
</feature>
<dbReference type="GO" id="GO:0005254">
    <property type="term" value="F:chloride channel activity"/>
    <property type="evidence" value="ECO:0007669"/>
    <property type="project" value="UniProtKB-KW"/>
</dbReference>
<feature type="transmembrane region" description="Helical" evidence="6">
    <location>
        <begin position="208"/>
        <end position="227"/>
    </location>
</feature>
<evidence type="ECO:0000256" key="1">
    <source>
        <dbReference type="ARBA" id="ARBA00004370"/>
    </source>
</evidence>
<comment type="subcellular location">
    <subcellularLocation>
        <location evidence="6">Cell membrane</location>
        <topology evidence="6">Multi-pass membrane protein</topology>
    </subcellularLocation>
    <subcellularLocation>
        <location evidence="1">Membrane</location>
    </subcellularLocation>
</comment>
<keyword evidence="6" id="KW-0868">Chloride</keyword>
<dbReference type="PANTHER" id="PTHR10736">
    <property type="entry name" value="BESTROPHIN"/>
    <property type="match status" value="1"/>
</dbReference>
<dbReference type="GO" id="GO:0034707">
    <property type="term" value="C:chloride channel complex"/>
    <property type="evidence" value="ECO:0007669"/>
    <property type="project" value="UniProtKB-KW"/>
</dbReference>
<dbReference type="Pfam" id="PF01062">
    <property type="entry name" value="Bestrophin"/>
    <property type="match status" value="1"/>
</dbReference>
<keyword evidence="6" id="KW-0406">Ion transport</keyword>
<keyword evidence="3 6" id="KW-1133">Transmembrane helix</keyword>
<protein>
    <recommendedName>
        <fullName evidence="6">Bestrophin homolog</fullName>
    </recommendedName>
</protein>
<dbReference type="EMBL" id="GEEE01024146">
    <property type="protein sequence ID" value="JAP39079.1"/>
    <property type="molecule type" value="Transcribed_RNA"/>
</dbReference>
<sequence length="355" mass="40473">MVVPVATTILSGGVETISGQSLSSLIKKTPGSKKSRSAKITPMDNGPDNSYIFNFAENTEAFEGTDEWSVGTTLRCFNNDKKIQETFGVLILESEIQAFERIARRHFLKTRQRYIPEPWIPIQWAVRLVQKAGMHANIADPKIIHDVLKEIGKFRQQLQNLQVYSSLTMPLVYTQVAVIAVYSYFICQILGSQYVERNETVGLSSKSTALPVPVFGVFYFLFLMGWLKVALCVMNPFGDDYEDFECSEILDYNLDVSCRAVLLDEATFPDSLKKATFATTPMAGAENDNLHEFIEKTTEEIQAARSNEEINDIKNLEIRQNLIERIRRYCRRNHSREVLFDRSENITRPPNPLTY</sequence>
<accession>A0A0X3NGE8</accession>
<keyword evidence="6" id="KW-1003">Cell membrane</keyword>
<evidence type="ECO:0000313" key="7">
    <source>
        <dbReference type="EMBL" id="JAP39079.1"/>
    </source>
</evidence>
<keyword evidence="6" id="KW-0813">Transport</keyword>
<keyword evidence="6" id="KW-0869">Chloride channel</keyword>
<dbReference type="InterPro" id="IPR000615">
    <property type="entry name" value="Bestrophin"/>
</dbReference>
<dbReference type="GO" id="GO:0005886">
    <property type="term" value="C:plasma membrane"/>
    <property type="evidence" value="ECO:0007669"/>
    <property type="project" value="UniProtKB-SubCell"/>
</dbReference>
<comment type="function">
    <text evidence="6">Forms chloride channels.</text>
</comment>
<keyword evidence="4 6" id="KW-0472">Membrane</keyword>
<evidence type="ECO:0000256" key="3">
    <source>
        <dbReference type="ARBA" id="ARBA00022989"/>
    </source>
</evidence>
<proteinExistence type="inferred from homology"/>
<gene>
    <name evidence="7" type="ORF">TR155781</name>
</gene>